<feature type="region of interest" description="Disordered" evidence="1">
    <location>
        <begin position="24"/>
        <end position="55"/>
    </location>
</feature>
<feature type="compositionally biased region" description="Polar residues" evidence="1">
    <location>
        <begin position="34"/>
        <end position="54"/>
    </location>
</feature>
<evidence type="ECO:0000313" key="3">
    <source>
        <dbReference type="Proteomes" id="UP000784294"/>
    </source>
</evidence>
<dbReference type="Proteomes" id="UP000784294">
    <property type="component" value="Unassembled WGS sequence"/>
</dbReference>
<reference evidence="2" key="1">
    <citation type="submission" date="2018-11" db="EMBL/GenBank/DDBJ databases">
        <authorList>
            <consortium name="Pathogen Informatics"/>
        </authorList>
    </citation>
    <scope>NUCLEOTIDE SEQUENCE</scope>
</reference>
<evidence type="ECO:0000313" key="2">
    <source>
        <dbReference type="EMBL" id="VEL17282.1"/>
    </source>
</evidence>
<dbReference type="SUPFAM" id="SSF69572">
    <property type="entry name" value="Activating enzymes of the ubiquitin-like proteins"/>
    <property type="match status" value="1"/>
</dbReference>
<dbReference type="OrthoDB" id="10261062at2759"/>
<gene>
    <name evidence="2" type="ORF">PXEA_LOCUS10722</name>
</gene>
<dbReference type="GO" id="GO:0008641">
    <property type="term" value="F:ubiquitin-like modifier activating enzyme activity"/>
    <property type="evidence" value="ECO:0007669"/>
    <property type="project" value="InterPro"/>
</dbReference>
<comment type="caution">
    <text evidence="2">The sequence shown here is derived from an EMBL/GenBank/DDBJ whole genome shotgun (WGS) entry which is preliminary data.</text>
</comment>
<dbReference type="Gene3D" id="3.40.50.720">
    <property type="entry name" value="NAD(P)-binding Rossmann-like Domain"/>
    <property type="match status" value="1"/>
</dbReference>
<proteinExistence type="predicted"/>
<evidence type="ECO:0000256" key="1">
    <source>
        <dbReference type="SAM" id="MobiDB-lite"/>
    </source>
</evidence>
<protein>
    <submittedName>
        <fullName evidence="2">Uncharacterized protein</fullName>
    </submittedName>
</protein>
<name>A0A448WQ05_9PLAT</name>
<keyword evidence="3" id="KW-1185">Reference proteome</keyword>
<sequence>MTVYVSDRLTRLQVKIPSLPIPSTQCGSPAASVFLSSSDTPHSHGEQPNSQVSAKHTLDQPCNLTKMRVGDSHNETGLISTSLNETLTPKSEVLTLQTALASQITNELTQETIQSVTDESSSVPCYRCLFPKPPPSSAVEGCSEAGVLGVEVHAGRLFVLDVGRNLTRSIQLRGRRPDCSICPRTVLSYLNQEQHEEIARRRIADTNYTLFCGSADHDRVGFLSLHYICLIHK</sequence>
<organism evidence="2 3">
    <name type="scientific">Protopolystoma xenopodis</name>
    <dbReference type="NCBI Taxonomy" id="117903"/>
    <lineage>
        <taxon>Eukaryota</taxon>
        <taxon>Metazoa</taxon>
        <taxon>Spiralia</taxon>
        <taxon>Lophotrochozoa</taxon>
        <taxon>Platyhelminthes</taxon>
        <taxon>Monogenea</taxon>
        <taxon>Polyopisthocotylea</taxon>
        <taxon>Polystomatidea</taxon>
        <taxon>Polystomatidae</taxon>
        <taxon>Protopolystoma</taxon>
    </lineage>
</organism>
<dbReference type="InterPro" id="IPR035985">
    <property type="entry name" value="Ubiquitin-activating_enz"/>
</dbReference>
<dbReference type="AlphaFoldDB" id="A0A448WQ05"/>
<accession>A0A448WQ05</accession>
<dbReference type="EMBL" id="CAAALY010031922">
    <property type="protein sequence ID" value="VEL17282.1"/>
    <property type="molecule type" value="Genomic_DNA"/>
</dbReference>